<dbReference type="AlphaFoldDB" id="A0A8D9BT98"/>
<feature type="transmembrane region" description="Helical" evidence="5">
    <location>
        <begin position="346"/>
        <end position="370"/>
    </location>
</feature>
<dbReference type="InterPro" id="IPR005829">
    <property type="entry name" value="Sugar_transporter_CS"/>
</dbReference>
<feature type="transmembrane region" description="Helical" evidence="5">
    <location>
        <begin position="172"/>
        <end position="194"/>
    </location>
</feature>
<feature type="transmembrane region" description="Helical" evidence="5">
    <location>
        <begin position="410"/>
        <end position="431"/>
    </location>
</feature>
<evidence type="ECO:0000256" key="1">
    <source>
        <dbReference type="ARBA" id="ARBA00004141"/>
    </source>
</evidence>
<feature type="transmembrane region" description="Helical" evidence="5">
    <location>
        <begin position="12"/>
        <end position="32"/>
    </location>
</feature>
<dbReference type="GO" id="GO:0022857">
    <property type="term" value="F:transmembrane transporter activity"/>
    <property type="evidence" value="ECO:0007669"/>
    <property type="project" value="InterPro"/>
</dbReference>
<keyword evidence="4 5" id="KW-0472">Membrane</keyword>
<accession>A0A8D9BT98</accession>
<keyword evidence="3 5" id="KW-1133">Transmembrane helix</keyword>
<dbReference type="PANTHER" id="PTHR48021">
    <property type="match status" value="1"/>
</dbReference>
<evidence type="ECO:0000256" key="2">
    <source>
        <dbReference type="ARBA" id="ARBA00022692"/>
    </source>
</evidence>
<evidence type="ECO:0000256" key="5">
    <source>
        <dbReference type="SAM" id="Phobius"/>
    </source>
</evidence>
<evidence type="ECO:0000256" key="4">
    <source>
        <dbReference type="ARBA" id="ARBA00023136"/>
    </source>
</evidence>
<keyword evidence="2 5" id="KW-0812">Transmembrane</keyword>
<feature type="transmembrane region" description="Helical" evidence="5">
    <location>
        <begin position="141"/>
        <end position="160"/>
    </location>
</feature>
<dbReference type="PANTHER" id="PTHR48021:SF33">
    <property type="entry name" value="AT22075P-RELATED"/>
    <property type="match status" value="1"/>
</dbReference>
<reference evidence="7" key="1">
    <citation type="submission" date="2021-05" db="EMBL/GenBank/DDBJ databases">
        <authorList>
            <person name="Alioto T."/>
            <person name="Alioto T."/>
            <person name="Gomez Garrido J."/>
        </authorList>
    </citation>
    <scope>NUCLEOTIDE SEQUENCE</scope>
</reference>
<proteinExistence type="predicted"/>
<feature type="transmembrane region" description="Helical" evidence="5">
    <location>
        <begin position="292"/>
        <end position="309"/>
    </location>
</feature>
<feature type="transmembrane region" description="Helical" evidence="5">
    <location>
        <begin position="316"/>
        <end position="334"/>
    </location>
</feature>
<dbReference type="PROSITE" id="PS50850">
    <property type="entry name" value="MFS"/>
    <property type="match status" value="1"/>
</dbReference>
<organism evidence="7">
    <name type="scientific">Cacopsylla melanoneura</name>
    <dbReference type="NCBI Taxonomy" id="428564"/>
    <lineage>
        <taxon>Eukaryota</taxon>
        <taxon>Metazoa</taxon>
        <taxon>Ecdysozoa</taxon>
        <taxon>Arthropoda</taxon>
        <taxon>Hexapoda</taxon>
        <taxon>Insecta</taxon>
        <taxon>Pterygota</taxon>
        <taxon>Neoptera</taxon>
        <taxon>Paraneoptera</taxon>
        <taxon>Hemiptera</taxon>
        <taxon>Sternorrhyncha</taxon>
        <taxon>Psylloidea</taxon>
        <taxon>Psyllidae</taxon>
        <taxon>Psyllinae</taxon>
        <taxon>Cacopsylla</taxon>
    </lineage>
</organism>
<evidence type="ECO:0000259" key="6">
    <source>
        <dbReference type="PROSITE" id="PS50850"/>
    </source>
</evidence>
<dbReference type="SUPFAM" id="SSF103473">
    <property type="entry name" value="MFS general substrate transporter"/>
    <property type="match status" value="1"/>
</dbReference>
<protein>
    <submittedName>
        <fullName evidence="7">Facilitated trehalose transporter Tret1</fullName>
    </submittedName>
</protein>
<comment type="subcellular location">
    <subcellularLocation>
        <location evidence="1">Membrane</location>
        <topology evidence="1">Multi-pass membrane protein</topology>
    </subcellularLocation>
</comment>
<dbReference type="Pfam" id="PF00083">
    <property type="entry name" value="Sugar_tr"/>
    <property type="match status" value="1"/>
</dbReference>
<feature type="transmembrane region" description="Helical" evidence="5">
    <location>
        <begin position="250"/>
        <end position="272"/>
    </location>
</feature>
<dbReference type="Gene3D" id="1.20.1250.20">
    <property type="entry name" value="MFS general substrate transporter like domains"/>
    <property type="match status" value="1"/>
</dbReference>
<dbReference type="InterPro" id="IPR036259">
    <property type="entry name" value="MFS_trans_sf"/>
</dbReference>
<feature type="transmembrane region" description="Helical" evidence="5">
    <location>
        <begin position="84"/>
        <end position="103"/>
    </location>
</feature>
<dbReference type="EMBL" id="HBUF01661209">
    <property type="protein sequence ID" value="CAG6788672.1"/>
    <property type="molecule type" value="Transcribed_RNA"/>
</dbReference>
<feature type="transmembrane region" description="Helical" evidence="5">
    <location>
        <begin position="109"/>
        <end position="129"/>
    </location>
</feature>
<evidence type="ECO:0000256" key="3">
    <source>
        <dbReference type="ARBA" id="ARBA00022989"/>
    </source>
</evidence>
<dbReference type="InterPro" id="IPR005828">
    <property type="entry name" value="MFS_sugar_transport-like"/>
</dbReference>
<feature type="transmembrane region" description="Helical" evidence="5">
    <location>
        <begin position="382"/>
        <end position="404"/>
    </location>
</feature>
<dbReference type="InterPro" id="IPR020846">
    <property type="entry name" value="MFS_dom"/>
</dbReference>
<name>A0A8D9BT98_9HEMI</name>
<feature type="domain" description="Major facilitator superfamily (MFS) profile" evidence="6">
    <location>
        <begin position="13"/>
        <end position="436"/>
    </location>
</feature>
<sequence>MVFNSGSFREWSAALIATMPSFALGLNNGWLSATHHYFTSDNSPIGPISLEYISWLSSIPFLSALLGLLFWGNLSERLGRKPTGFILGVPYTLMYAMMCVSHNQTVVLVARAIGGFANVGCIMCVTLYVKEISSFKSRDKLTNILSVAVVSGSLVVMILSSFLSYDVLHRCLLVWCIAYLVLFAFLPETPVYYIKQKDLVRAKQSLEWLRQTQDQTLLNQEIEDLRHTFISTSSIGFLDIFFNKYYLKTMLIGVFLQTCIYNVTGFSIFIAYSSQIFEEVSQDVTHISWMNITFAALELAGTLLTFLVSDLFGRRTYIVSSSFVLSAILFSLFLHQSLHLHSLNGVAVGLIYAFIVIFFAFCFPIMYIYFHEIISSESSNHIFTIMMFGKNLIWFGFIKVFYVVEEMVGIGGIFLLFSIGTLFIGLMTLTFPETKNKTIQALHSELLLTK</sequence>
<dbReference type="PROSITE" id="PS00216">
    <property type="entry name" value="SUGAR_TRANSPORT_1"/>
    <property type="match status" value="1"/>
</dbReference>
<feature type="transmembrane region" description="Helical" evidence="5">
    <location>
        <begin position="52"/>
        <end position="72"/>
    </location>
</feature>
<dbReference type="InterPro" id="IPR050549">
    <property type="entry name" value="MFS_Trehalose_Transporter"/>
</dbReference>
<dbReference type="GO" id="GO:0016020">
    <property type="term" value="C:membrane"/>
    <property type="evidence" value="ECO:0007669"/>
    <property type="project" value="UniProtKB-SubCell"/>
</dbReference>
<evidence type="ECO:0000313" key="7">
    <source>
        <dbReference type="EMBL" id="CAG6788672.1"/>
    </source>
</evidence>